<organism evidence="1 2">
    <name type="scientific">Sagittula marina</name>
    <dbReference type="NCBI Taxonomy" id="943940"/>
    <lineage>
        <taxon>Bacteria</taxon>
        <taxon>Pseudomonadati</taxon>
        <taxon>Pseudomonadota</taxon>
        <taxon>Alphaproteobacteria</taxon>
        <taxon>Rhodobacterales</taxon>
        <taxon>Roseobacteraceae</taxon>
        <taxon>Sagittula</taxon>
    </lineage>
</organism>
<gene>
    <name evidence="1" type="ORF">GGQ68_002860</name>
</gene>
<comment type="caution">
    <text evidence="1">The sequence shown here is derived from an EMBL/GenBank/DDBJ whole genome shotgun (WGS) entry which is preliminary data.</text>
</comment>
<dbReference type="EMBL" id="JACIEJ010000006">
    <property type="protein sequence ID" value="MBB3986521.1"/>
    <property type="molecule type" value="Genomic_DNA"/>
</dbReference>
<keyword evidence="2" id="KW-1185">Reference proteome</keyword>
<accession>A0A7W6GSJ5</accession>
<dbReference type="Proteomes" id="UP000541426">
    <property type="component" value="Unassembled WGS sequence"/>
</dbReference>
<evidence type="ECO:0000313" key="1">
    <source>
        <dbReference type="EMBL" id="MBB3986521.1"/>
    </source>
</evidence>
<evidence type="ECO:0000313" key="2">
    <source>
        <dbReference type="Proteomes" id="UP000541426"/>
    </source>
</evidence>
<dbReference type="AlphaFoldDB" id="A0A7W6GSJ5"/>
<proteinExistence type="predicted"/>
<dbReference type="RefSeq" id="WP_183966964.1">
    <property type="nucleotide sequence ID" value="NZ_BAABBZ010000002.1"/>
</dbReference>
<name>A0A7W6GSJ5_9RHOB</name>
<sequence length="197" mass="22676">MVRHQCREQGVIGLYYDEYQHAFTSGKTSNEKLLDRVKALMKEPDWPLILILSGVPVLASHVNSEEQIAHLLSHIHFEQIHLGRFADPTRDPEMNELNKLVYTYAERADIDVDDLVEVDFLQRLDFACASRWDPVIELLIRAYGLCRRHGQMTATVEMFSEAHAQNSRLPQGLCPFSAPDYLNMIDGDKLMEMMLDE</sequence>
<protein>
    <submittedName>
        <fullName evidence="1">Uncharacterized protein</fullName>
    </submittedName>
</protein>
<reference evidence="1 2" key="1">
    <citation type="submission" date="2020-08" db="EMBL/GenBank/DDBJ databases">
        <title>Genomic Encyclopedia of Type Strains, Phase IV (KMG-IV): sequencing the most valuable type-strain genomes for metagenomic binning, comparative biology and taxonomic classification.</title>
        <authorList>
            <person name="Goeker M."/>
        </authorList>
    </citation>
    <scope>NUCLEOTIDE SEQUENCE [LARGE SCALE GENOMIC DNA]</scope>
    <source>
        <strain evidence="1 2">DSM 102235</strain>
    </source>
</reference>